<gene>
    <name evidence="2" type="ORF">JE024_06375</name>
</gene>
<reference evidence="2 3" key="1">
    <citation type="journal article" date="2016" name="Arch. Microbiol.">
        <title>Streptomyces zhihengii sp. nov., isolated from rhizospheric soil of Psammosilene tunicoides.</title>
        <authorList>
            <person name="Huang M.J."/>
            <person name="Fei J.J."/>
            <person name="Salam N."/>
            <person name="Kim C.J."/>
            <person name="Hozzein W.N."/>
            <person name="Xiao M."/>
            <person name="Huang H.Q."/>
            <person name="Li W.J."/>
        </authorList>
    </citation>
    <scope>NUCLEOTIDE SEQUENCE [LARGE SCALE GENOMIC DNA]</scope>
    <source>
        <strain evidence="2 3">YIM T102</strain>
    </source>
</reference>
<organism evidence="2 3">
    <name type="scientific">Streptomyces zhihengii</name>
    <dbReference type="NCBI Taxonomy" id="1818004"/>
    <lineage>
        <taxon>Bacteria</taxon>
        <taxon>Bacillati</taxon>
        <taxon>Actinomycetota</taxon>
        <taxon>Actinomycetes</taxon>
        <taxon>Kitasatosporales</taxon>
        <taxon>Streptomycetaceae</taxon>
        <taxon>Streptomyces</taxon>
    </lineage>
</organism>
<accession>A0ABS2ULG7</accession>
<proteinExistence type="predicted"/>
<evidence type="ECO:0000313" key="3">
    <source>
        <dbReference type="Proteomes" id="UP000664109"/>
    </source>
</evidence>
<evidence type="ECO:0000256" key="1">
    <source>
        <dbReference type="SAM" id="Phobius"/>
    </source>
</evidence>
<dbReference type="RefSeq" id="WP_205372657.1">
    <property type="nucleotide sequence ID" value="NZ_JAFEJA010000001.1"/>
</dbReference>
<keyword evidence="3" id="KW-1185">Reference proteome</keyword>
<feature type="transmembrane region" description="Helical" evidence="1">
    <location>
        <begin position="43"/>
        <end position="67"/>
    </location>
</feature>
<keyword evidence="1" id="KW-0472">Membrane</keyword>
<name>A0ABS2ULG7_9ACTN</name>
<comment type="caution">
    <text evidence="2">The sequence shown here is derived from an EMBL/GenBank/DDBJ whole genome shotgun (WGS) entry which is preliminary data.</text>
</comment>
<keyword evidence="1" id="KW-1133">Transmembrane helix</keyword>
<dbReference type="EMBL" id="JAFEJA010000001">
    <property type="protein sequence ID" value="MBM9618376.1"/>
    <property type="molecule type" value="Genomic_DNA"/>
</dbReference>
<protein>
    <recommendedName>
        <fullName evidence="4">Integral membrane protein</fullName>
    </recommendedName>
</protein>
<sequence length="124" mass="12662">MALTHPACRLGRRARAAVLGYAALAGAGALAVGAMGHPDQGTAYLHLATFPGSVVVGIGAFVLAALLDVAPSTSDAQPGVFGQMLPFVLGAVVNALLVWGVVAFARVVAGELREHWRYRGRTGA</sequence>
<evidence type="ECO:0008006" key="4">
    <source>
        <dbReference type="Google" id="ProtNLM"/>
    </source>
</evidence>
<feature type="transmembrane region" description="Helical" evidence="1">
    <location>
        <begin position="87"/>
        <end position="109"/>
    </location>
</feature>
<dbReference type="Proteomes" id="UP000664109">
    <property type="component" value="Unassembled WGS sequence"/>
</dbReference>
<evidence type="ECO:0000313" key="2">
    <source>
        <dbReference type="EMBL" id="MBM9618376.1"/>
    </source>
</evidence>
<keyword evidence="1" id="KW-0812">Transmembrane</keyword>
<feature type="transmembrane region" description="Helical" evidence="1">
    <location>
        <begin position="16"/>
        <end position="36"/>
    </location>
</feature>